<feature type="domain" description="Peptidase S55" evidence="2">
    <location>
        <begin position="1"/>
        <end position="150"/>
    </location>
</feature>
<proteinExistence type="predicted"/>
<dbReference type="OrthoDB" id="9765242at2"/>
<keyword evidence="1" id="KW-0732">Signal</keyword>
<accession>A0A4Q1CAY6</accession>
<comment type="caution">
    <text evidence="3">The sequence shown here is derived from an EMBL/GenBank/DDBJ whole genome shotgun (WGS) entry which is preliminary data.</text>
</comment>
<evidence type="ECO:0000313" key="4">
    <source>
        <dbReference type="Proteomes" id="UP000290218"/>
    </source>
</evidence>
<feature type="chain" id="PRO_5020497505" description="Peptidase S55 domain-containing protein" evidence="1">
    <location>
        <begin position="29"/>
        <end position="594"/>
    </location>
</feature>
<dbReference type="InterPro" id="IPR008763">
    <property type="entry name" value="Peptidase_S55"/>
</dbReference>
<dbReference type="EMBL" id="SDHX01000001">
    <property type="protein sequence ID" value="RXK56118.1"/>
    <property type="molecule type" value="Genomic_DNA"/>
</dbReference>
<dbReference type="AlphaFoldDB" id="A0A4Q1CAY6"/>
<dbReference type="Proteomes" id="UP000290218">
    <property type="component" value="Unassembled WGS sequence"/>
</dbReference>
<protein>
    <recommendedName>
        <fullName evidence="2">Peptidase S55 domain-containing protein</fullName>
    </recommendedName>
</protein>
<dbReference type="PROSITE" id="PS51494">
    <property type="entry name" value="SPOIVB"/>
    <property type="match status" value="1"/>
</dbReference>
<feature type="signal peptide" evidence="1">
    <location>
        <begin position="1"/>
        <end position="28"/>
    </location>
</feature>
<evidence type="ECO:0000259" key="2">
    <source>
        <dbReference type="PROSITE" id="PS51494"/>
    </source>
</evidence>
<gene>
    <name evidence="3" type="ORF">ESB00_09665</name>
</gene>
<sequence>MNTKQRGSQVGMMRGMALLLCSCVFSFAQPHNAPLLALEELQPGMKGEVWTVFRGSAPEPFAVQVTGVLRNALGPGKSMILCELTDPRVQGMGAVAGMSGSPLYIDGKLAGVLAYQIQRFETVRHAGFTPIKDMLEVSTLPAPRDALNPTPIPIKGGQSARSTAPSDIQPLTPAFTAGGLSPLVAGLVAPQFDSLGLSFNALGGSLDSGAQPSALGAPPALQPGGVVAVALAVGDITIAGTGTVSHVDGSHVLAFGHPMLSLGATELPMAAAEVVTILPSQLNSIKVSNTGPIIGAFSQDRLSGIYGELGREPAMVPVEISFPTRQNRKSLNFRVVRHEQVLPIIAASGLAQAVNGSNESGFTRGFRVTVNVEFPGREPVELSQIYPGPQGLNQGLTEFVGNLSLWLFNPYERVFPDRIRFAVEDTPDSPQGIVEQFQVSRTSALPGEHVDLSLGWRGFQRASRTEALGLDIPREWAGKDLEVIVTNGPALDELTGRSRTFVVAQLRGFDEYISALRQFRRTDGLYVAVVEKTRLLTDQRDSTAEMPGSLERIARAADEARFQRRDVLAPLWEQHILPGTLFNIQLRKPLNIAD</sequence>
<dbReference type="Pfam" id="PF05580">
    <property type="entry name" value="Peptidase_S55"/>
    <property type="match status" value="1"/>
</dbReference>
<organism evidence="3 4">
    <name type="scientific">Oleiharenicola lentus</name>
    <dbReference type="NCBI Taxonomy" id="2508720"/>
    <lineage>
        <taxon>Bacteria</taxon>
        <taxon>Pseudomonadati</taxon>
        <taxon>Verrucomicrobiota</taxon>
        <taxon>Opitutia</taxon>
        <taxon>Opitutales</taxon>
        <taxon>Opitutaceae</taxon>
        <taxon>Oleiharenicola</taxon>
    </lineage>
</organism>
<evidence type="ECO:0000313" key="3">
    <source>
        <dbReference type="EMBL" id="RXK56118.1"/>
    </source>
</evidence>
<name>A0A4Q1CAY6_9BACT</name>
<evidence type="ECO:0000256" key="1">
    <source>
        <dbReference type="SAM" id="SignalP"/>
    </source>
</evidence>
<keyword evidence="4" id="KW-1185">Reference proteome</keyword>
<reference evidence="3 4" key="1">
    <citation type="submission" date="2019-01" db="EMBL/GenBank/DDBJ databases">
        <title>Lacunisphaera sp. strain TWA-58.</title>
        <authorList>
            <person name="Chen W.-M."/>
        </authorList>
    </citation>
    <scope>NUCLEOTIDE SEQUENCE [LARGE SCALE GENOMIC DNA]</scope>
    <source>
        <strain evidence="3 4">TWA-58</strain>
    </source>
</reference>